<dbReference type="InterPro" id="IPR026891">
    <property type="entry name" value="Fn3-like"/>
</dbReference>
<dbReference type="GO" id="GO:0008422">
    <property type="term" value="F:beta-glucosidase activity"/>
    <property type="evidence" value="ECO:0007669"/>
    <property type="project" value="UniProtKB-ARBA"/>
</dbReference>
<dbReference type="Gene3D" id="3.40.50.1700">
    <property type="entry name" value="Glycoside hydrolase family 3 C-terminal domain"/>
    <property type="match status" value="1"/>
</dbReference>
<dbReference type="Gene3D" id="3.20.20.300">
    <property type="entry name" value="Glycoside hydrolase, family 3, N-terminal domain"/>
    <property type="match status" value="1"/>
</dbReference>
<comment type="similarity">
    <text evidence="1">Belongs to the glycosyl hydrolase 3 family.</text>
</comment>
<comment type="caution">
    <text evidence="5">The sequence shown here is derived from an EMBL/GenBank/DDBJ whole genome shotgun (WGS) entry which is preliminary data.</text>
</comment>
<dbReference type="InterPro" id="IPR013783">
    <property type="entry name" value="Ig-like_fold"/>
</dbReference>
<dbReference type="PANTHER" id="PTHR42715">
    <property type="entry name" value="BETA-GLUCOSIDASE"/>
    <property type="match status" value="1"/>
</dbReference>
<sequence>MLKKLKKKKRKSLLVLPLASGIALSGINADFAIAANNPSQTVTESSKQSNHKSGQQTATPKLVDEASINAVIAAMTLKEKASLVVGGNKEEVTSGNGEIIGTQATKVPGAAGQTQAITRLGIPSIVFADGAMGVKLDPTRPNDNHKYYTTKFPSPSVLASTWDTELVKEVGEAEARELKAYGIDLFLAPGMNIQSYLLNRRNYEYFSEDPVVTGKMATAFVKGIQENGVGATIKHFAAFNQRTNLNVNAIVSQRALREIYLKGFEMTVKEAKPWAVMNSYNKINGTYATENKELLRNVLREEFGFKGFTMTDWETGERDRTKQMNAGTNLLMPGTATTSQQIIDAVQSGALNEKVLDRNVKELLQVIVKTPSFKGEQPSNNPNLNENAKVVRKAAANAMVLLKNKSNTLPITKPASASIFGTPQIETLTGGRGSSTVYTEPGRIIGIPDGLRNAGFELNEGLINKYKEYVAKLRSQDQYKGTSGDFGTLGPKLPEMDITEDAIAAAENTDVGIIVLSPAFGIPAIDRAKEDFYLSETQQEMIDKVSTAYHAKGKKVIVILNIEGPIEVESWKNEVDGILLSWQPGQEIGNAVGDVITGKVNPSGKLPHTFPKDYKDLPYADTFPGTGENYVYKEDIYVGYRYNTTFNVKPSYEFGYGLSYTDFDYRNIKVTNTRNFKDKIMVHATIKNTGDVAGREVVQVYVSAPDGKLEKPELELKAFTKTKELKPGKKEDVKFELNAKDIASFDEDLSAWVVEKGTYKVKIGASSTNIKGTATFKVDKDIVVERVSDVLEPQIKFDRLSRFN</sequence>
<dbReference type="GO" id="GO:0005975">
    <property type="term" value="P:carbohydrate metabolic process"/>
    <property type="evidence" value="ECO:0007669"/>
    <property type="project" value="InterPro"/>
</dbReference>
<evidence type="ECO:0000256" key="2">
    <source>
        <dbReference type="ARBA" id="ARBA00022801"/>
    </source>
</evidence>
<feature type="chain" id="PRO_5043713499" evidence="3">
    <location>
        <begin position="35"/>
        <end position="804"/>
    </location>
</feature>
<feature type="signal peptide" evidence="3">
    <location>
        <begin position="1"/>
        <end position="34"/>
    </location>
</feature>
<dbReference type="SUPFAM" id="SSF52279">
    <property type="entry name" value="Beta-D-glucan exohydrolase, C-terminal domain"/>
    <property type="match status" value="1"/>
</dbReference>
<dbReference type="EMBL" id="BSYK01000001">
    <property type="protein sequence ID" value="GMG73313.1"/>
    <property type="molecule type" value="Genomic_DNA"/>
</dbReference>
<dbReference type="Pfam" id="PF14310">
    <property type="entry name" value="Fn3-like"/>
    <property type="match status" value="1"/>
</dbReference>
<dbReference type="InterPro" id="IPR036962">
    <property type="entry name" value="Glyco_hydro_3_N_sf"/>
</dbReference>
<dbReference type="InterPro" id="IPR002772">
    <property type="entry name" value="Glyco_hydro_3_C"/>
</dbReference>
<dbReference type="InterPro" id="IPR050288">
    <property type="entry name" value="Cellulose_deg_GH3"/>
</dbReference>
<dbReference type="SUPFAM" id="SSF51445">
    <property type="entry name" value="(Trans)glycosidases"/>
    <property type="match status" value="1"/>
</dbReference>
<dbReference type="Pfam" id="PF01915">
    <property type="entry name" value="Glyco_hydro_3_C"/>
    <property type="match status" value="1"/>
</dbReference>
<organism evidence="5 6">
    <name type="scientific">Priestia megaterium</name>
    <name type="common">Bacillus megaterium</name>
    <dbReference type="NCBI Taxonomy" id="1404"/>
    <lineage>
        <taxon>Bacteria</taxon>
        <taxon>Bacillati</taxon>
        <taxon>Bacillota</taxon>
        <taxon>Bacilli</taxon>
        <taxon>Bacillales</taxon>
        <taxon>Bacillaceae</taxon>
        <taxon>Priestia</taxon>
    </lineage>
</organism>
<evidence type="ECO:0000313" key="6">
    <source>
        <dbReference type="Proteomes" id="UP001165240"/>
    </source>
</evidence>
<dbReference type="PANTHER" id="PTHR42715:SF10">
    <property type="entry name" value="BETA-GLUCOSIDASE"/>
    <property type="match status" value="1"/>
</dbReference>
<evidence type="ECO:0000313" key="5">
    <source>
        <dbReference type="EMBL" id="GMG73313.1"/>
    </source>
</evidence>
<gene>
    <name evidence="5" type="ORF">ShirakiTB12_17810</name>
</gene>
<evidence type="ECO:0000256" key="3">
    <source>
        <dbReference type="SAM" id="SignalP"/>
    </source>
</evidence>
<feature type="domain" description="Fibronectin type III-like" evidence="4">
    <location>
        <begin position="696"/>
        <end position="767"/>
    </location>
</feature>
<protein>
    <submittedName>
        <fullName evidence="5">Beta-glucosidase</fullName>
    </submittedName>
</protein>
<evidence type="ECO:0000256" key="1">
    <source>
        <dbReference type="ARBA" id="ARBA00005336"/>
    </source>
</evidence>
<dbReference type="Pfam" id="PF00933">
    <property type="entry name" value="Glyco_hydro_3"/>
    <property type="match status" value="1"/>
</dbReference>
<dbReference type="PRINTS" id="PR00133">
    <property type="entry name" value="GLHYDRLASE3"/>
</dbReference>
<dbReference type="InterPro" id="IPR001764">
    <property type="entry name" value="Glyco_hydro_3_N"/>
</dbReference>
<dbReference type="InterPro" id="IPR017853">
    <property type="entry name" value="GH"/>
</dbReference>
<keyword evidence="3" id="KW-0732">Signal</keyword>
<keyword evidence="2" id="KW-0378">Hydrolase</keyword>
<dbReference type="AlphaFoldDB" id="A0AAX6BHS6"/>
<dbReference type="InterPro" id="IPR036881">
    <property type="entry name" value="Glyco_hydro_3_C_sf"/>
</dbReference>
<dbReference type="Proteomes" id="UP001165240">
    <property type="component" value="Unassembled WGS sequence"/>
</dbReference>
<proteinExistence type="inferred from homology"/>
<dbReference type="FunFam" id="2.60.40.10:FF:000495">
    <property type="entry name" value="Periplasmic beta-glucosidase"/>
    <property type="match status" value="1"/>
</dbReference>
<accession>A0AAX6BHS6</accession>
<name>A0AAX6BHS6_PRIMG</name>
<dbReference type="RefSeq" id="WP_310876416.1">
    <property type="nucleotide sequence ID" value="NZ_BSYK01000001.1"/>
</dbReference>
<dbReference type="Gene3D" id="2.60.40.10">
    <property type="entry name" value="Immunoglobulins"/>
    <property type="match status" value="1"/>
</dbReference>
<evidence type="ECO:0000259" key="4">
    <source>
        <dbReference type="SMART" id="SM01217"/>
    </source>
</evidence>
<reference evidence="5" key="1">
    <citation type="journal article" date="2024" name="Appl Microbiol">
        <title>Effect of kuratsuki Bacillus and Priestia on Taste of Sake.</title>
        <authorList>
            <person name="Kobayashi K."/>
            <person name="Nishida H."/>
        </authorList>
    </citation>
    <scope>NUCLEOTIDE SEQUENCE</scope>
    <source>
        <strain evidence="5">B-12</strain>
    </source>
</reference>
<dbReference type="SMART" id="SM01217">
    <property type="entry name" value="Fn3_like"/>
    <property type="match status" value="1"/>
</dbReference>